<evidence type="ECO:0000313" key="2">
    <source>
        <dbReference type="EMBL" id="CBH15115.1"/>
    </source>
</evidence>
<dbReference type="GeneID" id="23865215"/>
<gene>
    <name evidence="2" type="ORF">TbgDal_X1960</name>
</gene>
<keyword evidence="1" id="KW-0732">Signal</keyword>
<evidence type="ECO:0000313" key="3">
    <source>
        <dbReference type="Proteomes" id="UP000002316"/>
    </source>
</evidence>
<organism evidence="2 3">
    <name type="scientific">Trypanosoma brucei gambiense (strain MHOM/CI/86/DAL972)</name>
    <dbReference type="NCBI Taxonomy" id="679716"/>
    <lineage>
        <taxon>Eukaryota</taxon>
        <taxon>Discoba</taxon>
        <taxon>Euglenozoa</taxon>
        <taxon>Kinetoplastea</taxon>
        <taxon>Metakinetoplastina</taxon>
        <taxon>Trypanosomatida</taxon>
        <taxon>Trypanosomatidae</taxon>
        <taxon>Trypanosoma</taxon>
    </lineage>
</organism>
<accession>D0A1H3</accession>
<protein>
    <recommendedName>
        <fullName evidence="4">T. brucei spp.-specific protein</fullName>
    </recommendedName>
</protein>
<evidence type="ECO:0000256" key="1">
    <source>
        <dbReference type="SAM" id="SignalP"/>
    </source>
</evidence>
<dbReference type="EMBL" id="FN554973">
    <property type="protein sequence ID" value="CBH15115.1"/>
    <property type="molecule type" value="Genomic_DNA"/>
</dbReference>
<evidence type="ECO:0008006" key="4">
    <source>
        <dbReference type="Google" id="ProtNLM"/>
    </source>
</evidence>
<dbReference type="RefSeq" id="XP_011777381.1">
    <property type="nucleotide sequence ID" value="XM_011779079.1"/>
</dbReference>
<dbReference type="Proteomes" id="UP000002316">
    <property type="component" value="Chromosome 10"/>
</dbReference>
<dbReference type="OrthoDB" id="271093at2759"/>
<feature type="chain" id="PRO_5003005862" description="T. brucei spp.-specific protein" evidence="1">
    <location>
        <begin position="20"/>
        <end position="317"/>
    </location>
</feature>
<reference evidence="3" key="1">
    <citation type="journal article" date="2010" name="PLoS Negl. Trop. Dis.">
        <title>The genome sequence of Trypanosoma brucei gambiense, causative agent of chronic human african trypanosomiasis.</title>
        <authorList>
            <person name="Jackson A.P."/>
            <person name="Sanders M."/>
            <person name="Berry A."/>
            <person name="McQuillan J."/>
            <person name="Aslett M.A."/>
            <person name="Quail M.A."/>
            <person name="Chukualim B."/>
            <person name="Capewell P."/>
            <person name="MacLeod A."/>
            <person name="Melville S.E."/>
            <person name="Gibson W."/>
            <person name="Barry J.D."/>
            <person name="Berriman M."/>
            <person name="Hertz-Fowler C."/>
        </authorList>
    </citation>
    <scope>NUCLEOTIDE SEQUENCE [LARGE SCALE GENOMIC DNA]</scope>
    <source>
        <strain evidence="3">MHOM/CI/86/DAL972</strain>
    </source>
</reference>
<name>D0A1H3_TRYB9</name>
<dbReference type="VEuPathDB" id="TriTrypDB:Tbg972.10.1960"/>
<feature type="signal peptide" evidence="1">
    <location>
        <begin position="1"/>
        <end position="19"/>
    </location>
</feature>
<proteinExistence type="predicted"/>
<dbReference type="KEGG" id="tbg:TbgDal_X1960"/>
<dbReference type="AlphaFoldDB" id="D0A1H3"/>
<sequence>MSAVFFLFFSLILISPGGGEGNMFRQELRRRSVILVHDGLVPRRMIINEDPQERSRELALREKVAKKYKGLNISEFSGFSYGHFAMGGLATSAAFRAREASQGNAPNFGNLPQGERRVDWLMFFTGVVLVFVSSKIIIQRLFGGVSEDLALPLWIGSVDEQATYLLFTIQYDKSSRQRIKDEYLAERRINPFITFFPWLITRYPEYGRGVQFSRDVAFGTLREILSSGNQRSLLNLAGSTKDTLLRNDSPAHRVDYFLRRLGVVPMIQGVNSDSKAAAYAPPAIASNLQLMYGSEPEAIKTVLSVSPDERHGSVPFQ</sequence>